<name>A0A162GKH0_9MICO</name>
<dbReference type="InterPro" id="IPR003339">
    <property type="entry name" value="ABC/ECF_trnsptr_transmembrane"/>
</dbReference>
<evidence type="ECO:0000256" key="2">
    <source>
        <dbReference type="ARBA" id="ARBA00022475"/>
    </source>
</evidence>
<dbReference type="PANTHER" id="PTHR34857">
    <property type="entry name" value="SLL0384 PROTEIN"/>
    <property type="match status" value="1"/>
</dbReference>
<keyword evidence="4 7" id="KW-1133">Transmembrane helix</keyword>
<keyword evidence="9" id="KW-1185">Reference proteome</keyword>
<protein>
    <submittedName>
        <fullName evidence="8">Putative HMP/thiamine permease protein YkoC</fullName>
    </submittedName>
</protein>
<feature type="compositionally biased region" description="Low complexity" evidence="6">
    <location>
        <begin position="252"/>
        <end position="262"/>
    </location>
</feature>
<dbReference type="Pfam" id="PF02361">
    <property type="entry name" value="CbiQ"/>
    <property type="match status" value="1"/>
</dbReference>
<keyword evidence="3 7" id="KW-0812">Transmembrane</keyword>
<feature type="region of interest" description="Disordered" evidence="6">
    <location>
        <begin position="452"/>
        <end position="478"/>
    </location>
</feature>
<keyword evidence="2" id="KW-1003">Cell membrane</keyword>
<dbReference type="InterPro" id="IPR051611">
    <property type="entry name" value="ECF_transporter_component"/>
</dbReference>
<evidence type="ECO:0000256" key="1">
    <source>
        <dbReference type="ARBA" id="ARBA00004141"/>
    </source>
</evidence>
<dbReference type="SUPFAM" id="SSF52540">
    <property type="entry name" value="P-loop containing nucleoside triphosphate hydrolases"/>
    <property type="match status" value="1"/>
</dbReference>
<dbReference type="CDD" id="cd16914">
    <property type="entry name" value="EcfT"/>
    <property type="match status" value="1"/>
</dbReference>
<feature type="compositionally biased region" description="Polar residues" evidence="6">
    <location>
        <begin position="464"/>
        <end position="478"/>
    </location>
</feature>
<dbReference type="Proteomes" id="UP000076717">
    <property type="component" value="Unassembled WGS sequence"/>
</dbReference>
<evidence type="ECO:0000256" key="3">
    <source>
        <dbReference type="ARBA" id="ARBA00022692"/>
    </source>
</evidence>
<dbReference type="InterPro" id="IPR027417">
    <property type="entry name" value="P-loop_NTPase"/>
</dbReference>
<feature type="transmembrane region" description="Helical" evidence="7">
    <location>
        <begin position="22"/>
        <end position="55"/>
    </location>
</feature>
<evidence type="ECO:0000256" key="4">
    <source>
        <dbReference type="ARBA" id="ARBA00022989"/>
    </source>
</evidence>
<evidence type="ECO:0000256" key="6">
    <source>
        <dbReference type="SAM" id="MobiDB-lite"/>
    </source>
</evidence>
<proteinExistence type="predicted"/>
<feature type="region of interest" description="Disordered" evidence="6">
    <location>
        <begin position="247"/>
        <end position="271"/>
    </location>
</feature>
<dbReference type="PATRIC" id="fig|1671680.3.peg.202"/>
<dbReference type="AlphaFoldDB" id="A0A162GKH0"/>
<dbReference type="EMBL" id="LIIN01000003">
    <property type="protein sequence ID" value="KZX22699.1"/>
    <property type="molecule type" value="Genomic_DNA"/>
</dbReference>
<dbReference type="PANTHER" id="PTHR34857:SF2">
    <property type="entry name" value="SLL0384 PROTEIN"/>
    <property type="match status" value="1"/>
</dbReference>
<dbReference type="GO" id="GO:0005886">
    <property type="term" value="C:plasma membrane"/>
    <property type="evidence" value="ECO:0007669"/>
    <property type="project" value="UniProtKB-ARBA"/>
</dbReference>
<reference evidence="8 9" key="1">
    <citation type="submission" date="2015-08" db="EMBL/GenBank/DDBJ databases">
        <title>Draft Genome Sequence of Rathayibacter sp. Strain VKM Ac-2596 Isolated from Leaf Gall Induced by Plant-Parasitic Nematodes.</title>
        <authorList>
            <person name="Vasilenko O.V."/>
            <person name="Starodumova I.P."/>
            <person name="Tarlachkov S.V."/>
            <person name="Dorofeeva L.V."/>
            <person name="Evtushenko L.I."/>
        </authorList>
    </citation>
    <scope>NUCLEOTIDE SEQUENCE [LARGE SCALE GENOMIC DNA]</scope>
    <source>
        <strain evidence="8 9">VKM Ac-2596</strain>
    </source>
</reference>
<organism evidence="8 9">
    <name type="scientific">Rathayibacter tanaceti</name>
    <dbReference type="NCBI Taxonomy" id="1671680"/>
    <lineage>
        <taxon>Bacteria</taxon>
        <taxon>Bacillati</taxon>
        <taxon>Actinomycetota</taxon>
        <taxon>Actinomycetes</taxon>
        <taxon>Micrococcales</taxon>
        <taxon>Microbacteriaceae</taxon>
        <taxon>Rathayibacter</taxon>
    </lineage>
</organism>
<gene>
    <name evidence="8" type="primary">ykoC</name>
    <name evidence="8" type="ORF">ACH61_00190</name>
</gene>
<evidence type="ECO:0000256" key="7">
    <source>
        <dbReference type="SAM" id="Phobius"/>
    </source>
</evidence>
<dbReference type="Gene3D" id="3.40.50.300">
    <property type="entry name" value="P-loop containing nucleotide triphosphate hydrolases"/>
    <property type="match status" value="1"/>
</dbReference>
<evidence type="ECO:0000256" key="5">
    <source>
        <dbReference type="ARBA" id="ARBA00023136"/>
    </source>
</evidence>
<evidence type="ECO:0000313" key="8">
    <source>
        <dbReference type="EMBL" id="KZX22699.1"/>
    </source>
</evidence>
<dbReference type="RefSeq" id="WP_413784014.1">
    <property type="nucleotide sequence ID" value="NZ_LIIN01000003.1"/>
</dbReference>
<evidence type="ECO:0000313" key="9">
    <source>
        <dbReference type="Proteomes" id="UP000076717"/>
    </source>
</evidence>
<sequence length="478" mass="51395">MTLLDSVPARGRIARANPVAKLLASLVIALVLVLTVDAVSAATALLLELLVLPFAGLRARELLRRTAPVWIAAPLAGVSTVLYGRDSGGLYGEFLFVSVTEGSVALGTAIALRVLAIGLPSVVLIATTDPTDLADGLAQILRLPARFVLGALAGMRLVGLLVDDWRALSMARRARGVADGRGPVRALRSLGSRTFSLLVLAIRRGSVWRRRWRRRASGPVCRGRGRAGPDSPPVMCCSSAVASGSLRRRSLRPSSPGRGASSCMVDRAERPRGQQKVSLPVVRGLARLIVARKMRTVLIDGPSGSGKSTVARSLMAELRARPRVPSVHLVQMDDLYPGWTGLDAAVQASAADLIRPHALRLPTHWRPWNWASGTTAGRRTVRAPLLLLEGCGAAGEAARRHADLVVWVEADDVLRRARALARDGELFAPHWDAWDRSFRDYCAREQPREGADIVLDTSDDGSLRQAQPSSCRRSSSMP</sequence>
<keyword evidence="5 7" id="KW-0472">Membrane</keyword>
<comment type="caution">
    <text evidence="8">The sequence shown here is derived from an EMBL/GenBank/DDBJ whole genome shotgun (WGS) entry which is preliminary data.</text>
</comment>
<accession>A0A162GKH0</accession>
<comment type="subcellular location">
    <subcellularLocation>
        <location evidence="1">Membrane</location>
        <topology evidence="1">Multi-pass membrane protein</topology>
    </subcellularLocation>
</comment>